<dbReference type="PANTHER" id="PTHR14025:SF20">
    <property type="entry name" value="FANCONI ANEMIA GROUP M PROTEIN"/>
    <property type="match status" value="1"/>
</dbReference>
<keyword evidence="4" id="KW-0067">ATP-binding</keyword>
<evidence type="ECO:0000256" key="3">
    <source>
        <dbReference type="ARBA" id="ARBA00022806"/>
    </source>
</evidence>
<dbReference type="SMART" id="SM00487">
    <property type="entry name" value="DEXDc"/>
    <property type="match status" value="1"/>
</dbReference>
<dbReference type="InterPro" id="IPR011545">
    <property type="entry name" value="DEAD/DEAH_box_helicase_dom"/>
</dbReference>
<feature type="compositionally biased region" description="Basic residues" evidence="5">
    <location>
        <begin position="543"/>
        <end position="552"/>
    </location>
</feature>
<feature type="domain" description="Helicase C-terminal" evidence="7">
    <location>
        <begin position="367"/>
        <end position="529"/>
    </location>
</feature>
<comment type="caution">
    <text evidence="8">The sequence shown here is derived from an EMBL/GenBank/DDBJ whole genome shotgun (WGS) entry which is preliminary data.</text>
</comment>
<dbReference type="GO" id="GO:0016787">
    <property type="term" value="F:hydrolase activity"/>
    <property type="evidence" value="ECO:0007669"/>
    <property type="project" value="UniProtKB-KW"/>
</dbReference>
<dbReference type="Pfam" id="PF00270">
    <property type="entry name" value="DEAD"/>
    <property type="match status" value="1"/>
</dbReference>
<dbReference type="GO" id="GO:0003676">
    <property type="term" value="F:nucleic acid binding"/>
    <property type="evidence" value="ECO:0007669"/>
    <property type="project" value="InterPro"/>
</dbReference>
<name>T1CPR4_9ZZZZ</name>
<evidence type="ECO:0000259" key="6">
    <source>
        <dbReference type="PROSITE" id="PS51192"/>
    </source>
</evidence>
<evidence type="ECO:0000256" key="2">
    <source>
        <dbReference type="ARBA" id="ARBA00022801"/>
    </source>
</evidence>
<feature type="domain" description="Helicase ATP-binding" evidence="6">
    <location>
        <begin position="41"/>
        <end position="207"/>
    </location>
</feature>
<dbReference type="Gene3D" id="1.20.1320.20">
    <property type="entry name" value="hef helicase domain"/>
    <property type="match status" value="1"/>
</dbReference>
<dbReference type="InterPro" id="IPR027417">
    <property type="entry name" value="P-loop_NTPase"/>
</dbReference>
<keyword evidence="3" id="KW-0347">Helicase</keyword>
<feature type="region of interest" description="Disordered" evidence="5">
    <location>
        <begin position="525"/>
        <end position="558"/>
    </location>
</feature>
<evidence type="ECO:0000256" key="4">
    <source>
        <dbReference type="ARBA" id="ARBA00022840"/>
    </source>
</evidence>
<dbReference type="GO" id="GO:0005524">
    <property type="term" value="F:ATP binding"/>
    <property type="evidence" value="ECO:0007669"/>
    <property type="project" value="UniProtKB-KW"/>
</dbReference>
<dbReference type="PANTHER" id="PTHR14025">
    <property type="entry name" value="FANCONI ANEMIA GROUP M FANCM FAMILY MEMBER"/>
    <property type="match status" value="1"/>
</dbReference>
<dbReference type="SMART" id="SM00490">
    <property type="entry name" value="HELICc"/>
    <property type="match status" value="1"/>
</dbReference>
<gene>
    <name evidence="8" type="ORF">B1B_04670</name>
</gene>
<reference evidence="8" key="2">
    <citation type="journal article" date="2014" name="ISME J.">
        <title>Microbial stratification in low pH oxic and suboxic macroscopic growths along an acid mine drainage.</title>
        <authorList>
            <person name="Mendez-Garcia C."/>
            <person name="Mesa V."/>
            <person name="Sprenger R.R."/>
            <person name="Richter M."/>
            <person name="Diez M.S."/>
            <person name="Solano J."/>
            <person name="Bargiela R."/>
            <person name="Golyshina O.V."/>
            <person name="Manteca A."/>
            <person name="Ramos J.L."/>
            <person name="Gallego J.R."/>
            <person name="Llorente I."/>
            <person name="Martins Dos Santos V.A."/>
            <person name="Jensen O.N."/>
            <person name="Pelaez A.I."/>
            <person name="Sanchez J."/>
            <person name="Ferrer M."/>
        </authorList>
    </citation>
    <scope>NUCLEOTIDE SEQUENCE</scope>
</reference>
<dbReference type="InterPro" id="IPR001650">
    <property type="entry name" value="Helicase_C-like"/>
</dbReference>
<keyword evidence="2" id="KW-0378">Hydrolase</keyword>
<dbReference type="EMBL" id="AUZY01002922">
    <property type="protein sequence ID" value="EQD71050.1"/>
    <property type="molecule type" value="Genomic_DNA"/>
</dbReference>
<dbReference type="InterPro" id="IPR014001">
    <property type="entry name" value="Helicase_ATP-bd"/>
</dbReference>
<evidence type="ECO:0000259" key="7">
    <source>
        <dbReference type="PROSITE" id="PS51194"/>
    </source>
</evidence>
<dbReference type="SUPFAM" id="SSF52540">
    <property type="entry name" value="P-loop containing nucleoside triphosphate hydrolases"/>
    <property type="match status" value="1"/>
</dbReference>
<accession>T1CPR4</accession>
<dbReference type="Gene3D" id="3.40.50.300">
    <property type="entry name" value="P-loop containing nucleotide triphosphate hydrolases"/>
    <property type="match status" value="2"/>
</dbReference>
<evidence type="ECO:0000256" key="1">
    <source>
        <dbReference type="ARBA" id="ARBA00022741"/>
    </source>
</evidence>
<dbReference type="PROSITE" id="PS51194">
    <property type="entry name" value="HELICASE_CTER"/>
    <property type="match status" value="1"/>
</dbReference>
<organism evidence="8">
    <name type="scientific">mine drainage metagenome</name>
    <dbReference type="NCBI Taxonomy" id="410659"/>
    <lineage>
        <taxon>unclassified sequences</taxon>
        <taxon>metagenomes</taxon>
        <taxon>ecological metagenomes</taxon>
    </lineage>
</organism>
<dbReference type="PROSITE" id="PS51192">
    <property type="entry name" value="HELICASE_ATP_BIND_1"/>
    <property type="match status" value="1"/>
</dbReference>
<dbReference type="GO" id="GO:0004386">
    <property type="term" value="F:helicase activity"/>
    <property type="evidence" value="ECO:0007669"/>
    <property type="project" value="UniProtKB-KW"/>
</dbReference>
<sequence length="558" mass="62724">MVVRRPKYDGYPEIWRVENGNIVHPFVRPGALRALPFQIDLARIGLEEDLLVVLPTGLGKTVIAALIAAEVLRRTDGKVLLLAPTRPLVQQHADSFGRWLGETRRARFTGTVKRPIREGAWESSDLVFATPEIVQNDLAAGRYDLSDVQLLIFDEAHHAVGKYVYVPIAERYRTERPKGGRVLGLTASPGGKDERIEEVVAALGVARIEARSREDDGVREYVQEIDVEYRWVDLTPEVRAIRDRLRDASHETARRLQRLGYLRQKPIASLTIKDLIALRAEIFARPGPMVRKFGPLYHQLILLHLFHAEERLETQGVGPFLQYLDRLAAKEKPSRGDRAVLALPGIEKARREAESYLRSGREASHPKLDALVELVREQLARLQEHRPRILIFAQYRDTIQGVQSILEAQSWKVGRFVGQATRDAADPGMNQVEQAQILGAFRAGAFPIMVASSVAEEGLDVPDVDLVVFFESVPSEIRAIQRRGRTGRTSTGRVVILLTRDTRDVRHQAAEVRRERSMRRIVRKLSAASKMRGAAGLAEQARARRAPRRKRAGTPPAS</sequence>
<protein>
    <submittedName>
        <fullName evidence="8">Hef nuclease</fullName>
    </submittedName>
</protein>
<reference evidence="8" key="1">
    <citation type="submission" date="2013-08" db="EMBL/GenBank/DDBJ databases">
        <authorList>
            <person name="Mendez C."/>
            <person name="Richter M."/>
            <person name="Ferrer M."/>
            <person name="Sanchez J."/>
        </authorList>
    </citation>
    <scope>NUCLEOTIDE SEQUENCE</scope>
</reference>
<evidence type="ECO:0000256" key="5">
    <source>
        <dbReference type="SAM" id="MobiDB-lite"/>
    </source>
</evidence>
<proteinExistence type="predicted"/>
<dbReference type="AlphaFoldDB" id="T1CPR4"/>
<keyword evidence="1" id="KW-0547">Nucleotide-binding</keyword>
<evidence type="ECO:0000313" key="8">
    <source>
        <dbReference type="EMBL" id="EQD71050.1"/>
    </source>
</evidence>
<dbReference type="Pfam" id="PF00271">
    <property type="entry name" value="Helicase_C"/>
    <property type="match status" value="1"/>
</dbReference>